<evidence type="ECO:0000313" key="2">
    <source>
        <dbReference type="Proteomes" id="UP000041601"/>
    </source>
</evidence>
<dbReference type="EMBL" id="CPXJ01000045">
    <property type="protein sequence ID" value="CNE25241.1"/>
    <property type="molecule type" value="Genomic_DNA"/>
</dbReference>
<keyword evidence="2" id="KW-1185">Reference proteome</keyword>
<organism evidence="1 2">
    <name type="scientific">Yersinia enterocolitica</name>
    <dbReference type="NCBI Taxonomy" id="630"/>
    <lineage>
        <taxon>Bacteria</taxon>
        <taxon>Pseudomonadati</taxon>
        <taxon>Pseudomonadota</taxon>
        <taxon>Gammaproteobacteria</taxon>
        <taxon>Enterobacterales</taxon>
        <taxon>Yersiniaceae</taxon>
        <taxon>Yersinia</taxon>
    </lineage>
</organism>
<protein>
    <recommendedName>
        <fullName evidence="3">Phage protein</fullName>
    </recommendedName>
</protein>
<dbReference type="Proteomes" id="UP000041601">
    <property type="component" value="Unassembled WGS sequence"/>
</dbReference>
<proteinExistence type="predicted"/>
<comment type="caution">
    <text evidence="1">The sequence shown here is derived from an EMBL/GenBank/DDBJ whole genome shotgun (WGS) entry which is preliminary data.</text>
</comment>
<reference evidence="1 2" key="1">
    <citation type="submission" date="2015-03" db="EMBL/GenBank/DDBJ databases">
        <authorList>
            <consortium name="Pathogen Informatics"/>
            <person name="Murphy D."/>
        </authorList>
    </citation>
    <scope>NUCLEOTIDE SEQUENCE [LARGE SCALE GENOMIC DNA]</scope>
    <source>
        <strain evidence="1 2">IP05342</strain>
    </source>
</reference>
<evidence type="ECO:0000313" key="1">
    <source>
        <dbReference type="EMBL" id="CNE25241.1"/>
    </source>
</evidence>
<name>A0ABM9S5X1_YEREN</name>
<evidence type="ECO:0008006" key="3">
    <source>
        <dbReference type="Google" id="ProtNLM"/>
    </source>
</evidence>
<gene>
    <name evidence="1" type="ORF">ERS137959_03356</name>
</gene>
<accession>A0ABM9S5X1</accession>
<sequence length="81" mass="9552">MDTMMYSDAIQYTDAMEWLLDNYQQFPDKVLTSEKCKEISNRMFKNWRWVLTLEGEVIFGNGIQPGITKEAFDRCKLEAFA</sequence>